<keyword evidence="1" id="KW-1133">Transmembrane helix</keyword>
<reference evidence="3 4" key="1">
    <citation type="journal article" date="2019" name="Int. J. Syst. Evol. Microbiol.">
        <title>The Global Catalogue of Microorganisms (GCM) 10K type strain sequencing project: providing services to taxonomists for standard genome sequencing and annotation.</title>
        <authorList>
            <consortium name="The Broad Institute Genomics Platform"/>
            <consortium name="The Broad Institute Genome Sequencing Center for Infectious Disease"/>
            <person name="Wu L."/>
            <person name="Ma J."/>
        </authorList>
    </citation>
    <scope>NUCLEOTIDE SEQUENCE [LARGE SCALE GENOMIC DNA]</scope>
    <source>
        <strain evidence="3 4">XZYJT29</strain>
    </source>
</reference>
<dbReference type="Proteomes" id="UP001596432">
    <property type="component" value="Unassembled WGS sequence"/>
</dbReference>
<comment type="caution">
    <text evidence="3">The sequence shown here is derived from an EMBL/GenBank/DDBJ whole genome shotgun (WGS) entry which is preliminary data.</text>
</comment>
<feature type="transmembrane region" description="Helical" evidence="1">
    <location>
        <begin position="136"/>
        <end position="163"/>
    </location>
</feature>
<dbReference type="EMBL" id="JBHTAS010000001">
    <property type="protein sequence ID" value="MFC7138850.1"/>
    <property type="molecule type" value="Genomic_DNA"/>
</dbReference>
<keyword evidence="1" id="KW-0812">Transmembrane</keyword>
<feature type="transmembrane region" description="Helical" evidence="1">
    <location>
        <begin position="55"/>
        <end position="77"/>
    </location>
</feature>
<protein>
    <submittedName>
        <fullName evidence="3">Sensor domain-containing protein</fullName>
    </submittedName>
</protein>
<keyword evidence="1" id="KW-0472">Membrane</keyword>
<dbReference type="AlphaFoldDB" id="A0ABD5Y0K3"/>
<dbReference type="Pfam" id="PF13796">
    <property type="entry name" value="Sensor"/>
    <property type="match status" value="1"/>
</dbReference>
<evidence type="ECO:0000259" key="2">
    <source>
        <dbReference type="Pfam" id="PF13796"/>
    </source>
</evidence>
<feature type="transmembrane region" description="Helical" evidence="1">
    <location>
        <begin position="211"/>
        <end position="233"/>
    </location>
</feature>
<feature type="transmembrane region" description="Helical" evidence="1">
    <location>
        <begin position="30"/>
        <end position="49"/>
    </location>
</feature>
<accession>A0ABD5Y0K3</accession>
<evidence type="ECO:0000256" key="1">
    <source>
        <dbReference type="SAM" id="Phobius"/>
    </source>
</evidence>
<organism evidence="3 4">
    <name type="scientific">Halosimplex aquaticum</name>
    <dbReference type="NCBI Taxonomy" id="3026162"/>
    <lineage>
        <taxon>Archaea</taxon>
        <taxon>Methanobacteriati</taxon>
        <taxon>Methanobacteriota</taxon>
        <taxon>Stenosarchaea group</taxon>
        <taxon>Halobacteria</taxon>
        <taxon>Halobacteriales</taxon>
        <taxon>Haloarculaceae</taxon>
        <taxon>Halosimplex</taxon>
    </lineage>
</organism>
<gene>
    <name evidence="3" type="ORF">ACFQMA_03240</name>
</gene>
<evidence type="ECO:0000313" key="4">
    <source>
        <dbReference type="Proteomes" id="UP001596432"/>
    </source>
</evidence>
<dbReference type="GeneID" id="78819094"/>
<dbReference type="RefSeq" id="WP_274324452.1">
    <property type="nucleotide sequence ID" value="NZ_CP118158.1"/>
</dbReference>
<proteinExistence type="predicted"/>
<feature type="domain" description="Putative sensor" evidence="2">
    <location>
        <begin position="36"/>
        <end position="244"/>
    </location>
</feature>
<sequence>MSQRVSVPRAPGGARAVLWRFFRVPLRLQTYANLLYLSALFPLGLIYFVGFTVGFALGFGLSVILIGLPLIVVLVYLTRELTALERFVADRVLVVDVPAGALDADEPPLSDPLAHFKYVSTSLSTVKGLVYLMTKLALGVGAFTLLVALGSISLSLVFVPLYYRDVNVGVHPVSGEMSVEPSIEFALQTWQIGLTIPFRVTTWYVTTLPEALAVSAVGVLAAICSLHVCNLAARVAGWYASLLLGGTDRSTVRRLLDV</sequence>
<keyword evidence="4" id="KW-1185">Reference proteome</keyword>
<evidence type="ECO:0000313" key="3">
    <source>
        <dbReference type="EMBL" id="MFC7138850.1"/>
    </source>
</evidence>
<dbReference type="InterPro" id="IPR025828">
    <property type="entry name" value="Put_sensor_dom"/>
</dbReference>
<name>A0ABD5Y0K3_9EURY</name>